<dbReference type="InterPro" id="IPR050131">
    <property type="entry name" value="Peptidase_S8_subtilisin-like"/>
</dbReference>
<dbReference type="Proteomes" id="UP000027982">
    <property type="component" value="Chromosome"/>
</dbReference>
<keyword evidence="3" id="KW-0964">Secreted</keyword>
<dbReference type="PRINTS" id="PR00723">
    <property type="entry name" value="SUBTILISIN"/>
</dbReference>
<dbReference type="PANTHER" id="PTHR43806:SF11">
    <property type="entry name" value="CEREVISIN-RELATED"/>
    <property type="match status" value="1"/>
</dbReference>
<evidence type="ECO:0000313" key="12">
    <source>
        <dbReference type="EMBL" id="AIE86746.1"/>
    </source>
</evidence>
<dbReference type="SUPFAM" id="SSF52743">
    <property type="entry name" value="Subtilisin-like"/>
    <property type="match status" value="1"/>
</dbReference>
<accession>A0A068NTH4</accession>
<evidence type="ECO:0000256" key="4">
    <source>
        <dbReference type="ARBA" id="ARBA00022670"/>
    </source>
</evidence>
<dbReference type="InterPro" id="IPR015500">
    <property type="entry name" value="Peptidase_S8_subtilisin-rel"/>
</dbReference>
<evidence type="ECO:0000256" key="2">
    <source>
        <dbReference type="ARBA" id="ARBA00011073"/>
    </source>
</evidence>
<dbReference type="PROSITE" id="PS00137">
    <property type="entry name" value="SUBTILASE_HIS"/>
    <property type="match status" value="1"/>
</dbReference>
<comment type="similarity">
    <text evidence="2 7 8">Belongs to the peptidase S8 family.</text>
</comment>
<dbReference type="InterPro" id="IPR000209">
    <property type="entry name" value="Peptidase_S8/S53_dom"/>
</dbReference>
<organism evidence="12 13">
    <name type="scientific">Fimbriimonas ginsengisoli Gsoil 348</name>
    <dbReference type="NCBI Taxonomy" id="661478"/>
    <lineage>
        <taxon>Bacteria</taxon>
        <taxon>Bacillati</taxon>
        <taxon>Armatimonadota</taxon>
        <taxon>Fimbriimonadia</taxon>
        <taxon>Fimbriimonadales</taxon>
        <taxon>Fimbriimonadaceae</taxon>
        <taxon>Fimbriimonas</taxon>
    </lineage>
</organism>
<evidence type="ECO:0000256" key="5">
    <source>
        <dbReference type="ARBA" id="ARBA00022801"/>
    </source>
</evidence>
<feature type="active site" description="Charge relay system" evidence="7">
    <location>
        <position position="138"/>
    </location>
</feature>
<keyword evidence="6 7" id="KW-0720">Serine protease</keyword>
<dbReference type="InterPro" id="IPR023827">
    <property type="entry name" value="Peptidase_S8_Asp-AS"/>
</dbReference>
<dbReference type="GO" id="GO:0006508">
    <property type="term" value="P:proteolysis"/>
    <property type="evidence" value="ECO:0007669"/>
    <property type="project" value="UniProtKB-KW"/>
</dbReference>
<feature type="active site" description="Charge relay system" evidence="7">
    <location>
        <position position="325"/>
    </location>
</feature>
<keyword evidence="9" id="KW-0732">Signal</keyword>
<dbReference type="PANTHER" id="PTHR43806">
    <property type="entry name" value="PEPTIDASE S8"/>
    <property type="match status" value="1"/>
</dbReference>
<evidence type="ECO:0000256" key="8">
    <source>
        <dbReference type="RuleBase" id="RU003355"/>
    </source>
</evidence>
<reference evidence="12 13" key="1">
    <citation type="journal article" date="2014" name="PLoS ONE">
        <title>The first complete genome sequence of the class fimbriimonadia in the phylum armatimonadetes.</title>
        <authorList>
            <person name="Hu Z.Y."/>
            <person name="Wang Y.Z."/>
            <person name="Im W.T."/>
            <person name="Wang S.Y."/>
            <person name="Zhao G.P."/>
            <person name="Zheng H.J."/>
            <person name="Quan Z.X."/>
        </authorList>
    </citation>
    <scope>NUCLEOTIDE SEQUENCE [LARGE SCALE GENOMIC DNA]</scope>
    <source>
        <strain evidence="12">Gsoil 348</strain>
    </source>
</reference>
<proteinExistence type="inferred from homology"/>
<dbReference type="InterPro" id="IPR054399">
    <property type="entry name" value="Fervidolysin-like_N_prodom"/>
</dbReference>
<evidence type="ECO:0000259" key="11">
    <source>
        <dbReference type="Pfam" id="PF22148"/>
    </source>
</evidence>
<evidence type="ECO:0000256" key="7">
    <source>
        <dbReference type="PROSITE-ProRule" id="PRU01240"/>
    </source>
</evidence>
<name>A0A068NTH4_FIMGI</name>
<gene>
    <name evidence="12" type="ORF">OP10G_3378</name>
</gene>
<dbReference type="OrthoDB" id="9790784at2"/>
<evidence type="ECO:0000256" key="1">
    <source>
        <dbReference type="ARBA" id="ARBA00004613"/>
    </source>
</evidence>
<dbReference type="PROSITE" id="PS00136">
    <property type="entry name" value="SUBTILASE_ASP"/>
    <property type="match status" value="1"/>
</dbReference>
<dbReference type="Gene3D" id="3.40.50.200">
    <property type="entry name" value="Peptidase S8/S53 domain"/>
    <property type="match status" value="1"/>
</dbReference>
<feature type="domain" description="Peptidase S8/S53" evidence="10">
    <location>
        <begin position="130"/>
        <end position="358"/>
    </location>
</feature>
<comment type="subcellular location">
    <subcellularLocation>
        <location evidence="1">Secreted</location>
    </subcellularLocation>
</comment>
<feature type="active site" description="Charge relay system" evidence="7">
    <location>
        <position position="171"/>
    </location>
</feature>
<dbReference type="Pfam" id="PF22148">
    <property type="entry name" value="Fervidolysin_NPro-like"/>
    <property type="match status" value="1"/>
</dbReference>
<dbReference type="AlphaFoldDB" id="A0A068NTH4"/>
<feature type="signal peptide" evidence="9">
    <location>
        <begin position="1"/>
        <end position="22"/>
    </location>
</feature>
<dbReference type="GO" id="GO:0005576">
    <property type="term" value="C:extracellular region"/>
    <property type="evidence" value="ECO:0007669"/>
    <property type="project" value="UniProtKB-SubCell"/>
</dbReference>
<dbReference type="HOGENOM" id="CLU_011263_15_6_0"/>
<keyword evidence="4 7" id="KW-0645">Protease</keyword>
<feature type="domain" description="Fervidolysin-like N-terminal prodomain" evidence="11">
    <location>
        <begin position="17"/>
        <end position="94"/>
    </location>
</feature>
<feature type="chain" id="PRO_5001654242" evidence="9">
    <location>
        <begin position="23"/>
        <end position="539"/>
    </location>
</feature>
<keyword evidence="13" id="KW-1185">Reference proteome</keyword>
<protein>
    <submittedName>
        <fullName evidence="12">S8A family peptidase</fullName>
    </submittedName>
</protein>
<dbReference type="InterPro" id="IPR022398">
    <property type="entry name" value="Peptidase_S8_His-AS"/>
</dbReference>
<dbReference type="KEGG" id="fgi:OP10G_3378"/>
<sequence length="539" mass="55890">MSRTRFCLTVALGATLAGIASAGTAAYVPGQILVKFKADSLSARGVAHAAIAASVSSENARLGYQVVQLPKSLSVEAAMKYYRALPGVQYAEPNYIAYATFTPNDPQYNKQYAHPRINSPAAWDLSFGSSSVKIAIIDTGVDYNHEDLAGKVIKGKDFVNNDDDPMDDNGHGTHCSGIAAAKTNNGVGVAGIGFNCTILAEKVLGANGSGSVDGIAKAIVDATDRGVDVISMSIGGPDSQPEHDAIDAAWNKGIVVVAAAGNSNTNSKSYPGAYENAIGVGASDQNDKKADFSNFGADWVDVAAPGVDILSSLPGNKYGLESGTSMACPLVAGLVGLMKSYGPNTSGADLRKILEANTDNIGTWIAKGRINAFKALSAIIKPVESEFNVKTIGVYANQGTNLTGSPAALAKADVNTVTLSSTNQPNVGTVAALTTGLLFTADPAKVRSSSMLIEGSTLQGVTLQVYLRNFNTGAYDLVKAFSATGASQTFEFPLTKLSSYVSGTTVNAIIRGFRSSSSRGLMPFKLTLDVVKIKASVNP</sequence>
<dbReference type="eggNOG" id="COG1404">
    <property type="taxonomic scope" value="Bacteria"/>
</dbReference>
<evidence type="ECO:0000256" key="3">
    <source>
        <dbReference type="ARBA" id="ARBA00022525"/>
    </source>
</evidence>
<dbReference type="PROSITE" id="PS51892">
    <property type="entry name" value="SUBTILASE"/>
    <property type="match status" value="1"/>
</dbReference>
<evidence type="ECO:0000313" key="13">
    <source>
        <dbReference type="Proteomes" id="UP000027982"/>
    </source>
</evidence>
<dbReference type="PROSITE" id="PS00138">
    <property type="entry name" value="SUBTILASE_SER"/>
    <property type="match status" value="1"/>
</dbReference>
<evidence type="ECO:0000256" key="6">
    <source>
        <dbReference type="ARBA" id="ARBA00022825"/>
    </source>
</evidence>
<evidence type="ECO:0000259" key="10">
    <source>
        <dbReference type="Pfam" id="PF00082"/>
    </source>
</evidence>
<dbReference type="InterPro" id="IPR023828">
    <property type="entry name" value="Peptidase_S8_Ser-AS"/>
</dbReference>
<dbReference type="GO" id="GO:0004252">
    <property type="term" value="F:serine-type endopeptidase activity"/>
    <property type="evidence" value="ECO:0007669"/>
    <property type="project" value="UniProtKB-UniRule"/>
</dbReference>
<dbReference type="CDD" id="cd07484">
    <property type="entry name" value="Peptidases_S8_Thermitase_like"/>
    <property type="match status" value="1"/>
</dbReference>
<dbReference type="InterPro" id="IPR036852">
    <property type="entry name" value="Peptidase_S8/S53_dom_sf"/>
</dbReference>
<dbReference type="Pfam" id="PF00082">
    <property type="entry name" value="Peptidase_S8"/>
    <property type="match status" value="1"/>
</dbReference>
<dbReference type="RefSeq" id="WP_025229317.1">
    <property type="nucleotide sequence ID" value="NZ_CP007139.1"/>
</dbReference>
<dbReference type="EMBL" id="CP007139">
    <property type="protein sequence ID" value="AIE86746.1"/>
    <property type="molecule type" value="Genomic_DNA"/>
</dbReference>
<evidence type="ECO:0000256" key="9">
    <source>
        <dbReference type="SAM" id="SignalP"/>
    </source>
</evidence>
<dbReference type="STRING" id="661478.OP10G_3378"/>
<dbReference type="InterPro" id="IPR034084">
    <property type="entry name" value="Thermitase-like_dom"/>
</dbReference>
<keyword evidence="5 7" id="KW-0378">Hydrolase</keyword>